<accession>A0AAD4J592</accession>
<dbReference type="AlphaFoldDB" id="A0AAD4J592"/>
<evidence type="ECO:0000256" key="4">
    <source>
        <dbReference type="SAM" id="SignalP"/>
    </source>
</evidence>
<feature type="signal peptide" evidence="4">
    <location>
        <begin position="1"/>
        <end position="24"/>
    </location>
</feature>
<dbReference type="NCBIfam" id="TIGR01675">
    <property type="entry name" value="plant-AP"/>
    <property type="match status" value="1"/>
</dbReference>
<evidence type="ECO:0000256" key="1">
    <source>
        <dbReference type="ARBA" id="ARBA00022729"/>
    </source>
</evidence>
<keyword evidence="2" id="KW-0325">Glycoprotein</keyword>
<dbReference type="InterPro" id="IPR023214">
    <property type="entry name" value="HAD_sf"/>
</dbReference>
<dbReference type="GO" id="GO:0003993">
    <property type="term" value="F:acid phosphatase activity"/>
    <property type="evidence" value="ECO:0007669"/>
    <property type="project" value="InterPro"/>
</dbReference>
<dbReference type="InterPro" id="IPR010028">
    <property type="entry name" value="Acid_phosphatase_pln"/>
</dbReference>
<dbReference type="InterPro" id="IPR005519">
    <property type="entry name" value="Acid_phosphat_B-like"/>
</dbReference>
<dbReference type="Gene3D" id="3.40.50.1000">
    <property type="entry name" value="HAD superfamily/HAD-like"/>
    <property type="match status" value="1"/>
</dbReference>
<dbReference type="PANTHER" id="PTHR31284:SF10">
    <property type="entry name" value="ACID PHOSPHATASE-LIKE PROTEIN"/>
    <property type="match status" value="1"/>
</dbReference>
<dbReference type="Pfam" id="PF03767">
    <property type="entry name" value="Acid_phosphat_B"/>
    <property type="match status" value="1"/>
</dbReference>
<dbReference type="CDD" id="cd07535">
    <property type="entry name" value="HAD_VSP"/>
    <property type="match status" value="1"/>
</dbReference>
<evidence type="ECO:0000313" key="5">
    <source>
        <dbReference type="EMBL" id="KAH6826803.1"/>
    </source>
</evidence>
<comment type="caution">
    <text evidence="5">The sequence shown here is derived from an EMBL/GenBank/DDBJ whole genome shotgun (WGS) entry which is preliminary data.</text>
</comment>
<name>A0AAD4J592_PERFH</name>
<dbReference type="InterPro" id="IPR014403">
    <property type="entry name" value="APS1/VSP"/>
</dbReference>
<comment type="similarity">
    <text evidence="3">Belongs to the APS1/VSP family.</text>
</comment>
<dbReference type="PIRSF" id="PIRSF002674">
    <property type="entry name" value="VSP"/>
    <property type="match status" value="1"/>
</dbReference>
<dbReference type="EMBL" id="SDAM02000159">
    <property type="protein sequence ID" value="KAH6826803.1"/>
    <property type="molecule type" value="Genomic_DNA"/>
</dbReference>
<keyword evidence="6" id="KW-1185">Reference proteome</keyword>
<dbReference type="PANTHER" id="PTHR31284">
    <property type="entry name" value="ACID PHOSPHATASE-LIKE PROTEIN"/>
    <property type="match status" value="1"/>
</dbReference>
<organism evidence="5 6">
    <name type="scientific">Perilla frutescens var. hirtella</name>
    <name type="common">Perilla citriodora</name>
    <name type="synonym">Perilla setoyensis</name>
    <dbReference type="NCBI Taxonomy" id="608512"/>
    <lineage>
        <taxon>Eukaryota</taxon>
        <taxon>Viridiplantae</taxon>
        <taxon>Streptophyta</taxon>
        <taxon>Embryophyta</taxon>
        <taxon>Tracheophyta</taxon>
        <taxon>Spermatophyta</taxon>
        <taxon>Magnoliopsida</taxon>
        <taxon>eudicotyledons</taxon>
        <taxon>Gunneridae</taxon>
        <taxon>Pentapetalae</taxon>
        <taxon>asterids</taxon>
        <taxon>lamiids</taxon>
        <taxon>Lamiales</taxon>
        <taxon>Lamiaceae</taxon>
        <taxon>Nepetoideae</taxon>
        <taxon>Elsholtzieae</taxon>
        <taxon>Perilla</taxon>
    </lineage>
</organism>
<proteinExistence type="inferred from homology"/>
<dbReference type="InterPro" id="IPR036412">
    <property type="entry name" value="HAD-like_sf"/>
</dbReference>
<feature type="chain" id="PRO_5042113167" evidence="4">
    <location>
        <begin position="25"/>
        <end position="267"/>
    </location>
</feature>
<evidence type="ECO:0000256" key="2">
    <source>
        <dbReference type="ARBA" id="ARBA00023180"/>
    </source>
</evidence>
<dbReference type="Proteomes" id="UP001190926">
    <property type="component" value="Unassembled WGS sequence"/>
</dbReference>
<reference evidence="5 6" key="1">
    <citation type="journal article" date="2021" name="Nat. Commun.">
        <title>Incipient diploidization of the medicinal plant Perilla within 10,000 years.</title>
        <authorList>
            <person name="Zhang Y."/>
            <person name="Shen Q."/>
            <person name="Leng L."/>
            <person name="Zhang D."/>
            <person name="Chen S."/>
            <person name="Shi Y."/>
            <person name="Ning Z."/>
            <person name="Chen S."/>
        </authorList>
    </citation>
    <scope>NUCLEOTIDE SEQUENCE [LARGE SCALE GENOMIC DNA]</scope>
    <source>
        <strain evidence="6">cv. PC099</strain>
    </source>
</reference>
<gene>
    <name evidence="5" type="ORF">C2S53_011034</name>
</gene>
<protein>
    <submittedName>
        <fullName evidence="5">HAD superfamily</fullName>
    </submittedName>
</protein>
<evidence type="ECO:0000313" key="6">
    <source>
        <dbReference type="Proteomes" id="UP001190926"/>
    </source>
</evidence>
<keyword evidence="1 4" id="KW-0732">Signal</keyword>
<sequence>MAAFIKWGLFPLVVVIVCAGPTWSAPSIIQISPEKETVLPTDGIPARRRGDDLYCSSWRFTVETNDAGCWTRIPEKCVDFVKEYITGDLYQSELEAVADNAVAHAKTVGVSGDGRDAWVFDIDETLLSNVPYYAAHGFGSETFDERSFDEWVDLAEAPAISPSLRLYKELQELGFTIFLLTGRGEYQRHATERNLMYAGFSNWENLILRGSTDKGKAASVFKSEKRKEIEDAGFMIHGNYGDQWSDLIGFSTARRSFKLPNPLYYIA</sequence>
<dbReference type="SUPFAM" id="SSF56784">
    <property type="entry name" value="HAD-like"/>
    <property type="match status" value="1"/>
</dbReference>
<evidence type="ECO:0000256" key="3">
    <source>
        <dbReference type="PIRNR" id="PIRNR002674"/>
    </source>
</evidence>